<keyword evidence="2" id="KW-0812">Transmembrane</keyword>
<organism evidence="3 4">
    <name type="scientific">Candidatus Lumbricidiphila eiseniae</name>
    <dbReference type="NCBI Taxonomy" id="1969409"/>
    <lineage>
        <taxon>Bacteria</taxon>
        <taxon>Bacillati</taxon>
        <taxon>Actinomycetota</taxon>
        <taxon>Actinomycetes</taxon>
        <taxon>Micrococcales</taxon>
        <taxon>Microbacteriaceae</taxon>
        <taxon>Candidatus Lumbricidiphila</taxon>
    </lineage>
</organism>
<dbReference type="AlphaFoldDB" id="A0A2A6FQC0"/>
<feature type="transmembrane region" description="Helical" evidence="2">
    <location>
        <begin position="147"/>
        <end position="169"/>
    </location>
</feature>
<dbReference type="Proteomes" id="UP000219994">
    <property type="component" value="Unassembled WGS sequence"/>
</dbReference>
<evidence type="ECO:0000256" key="1">
    <source>
        <dbReference type="SAM" id="MobiDB-lite"/>
    </source>
</evidence>
<sequence>MGRHSVDKRKKLHPDRPRRSRPPTTASGDDTLSSETTPHLTSPTLLSGASTSPSETSPHTGPATAAHGRHTATHGRHGAAHDRHHTATHGRHTAAQPGSRRHDGLGVVALILAISAFAAAGLRLWQIGGIPLALTLIPGAEFGNSPLLSIGAAIVAAMALVLGVVVLCLRGTRKVMVTIGVSLALIALVGITTSWGMKIVFYEVTGVSRNTAVNFVEFDNGNRVFKRATGQTLPWMQRVVVPGSTDLSKVFLDASKDPASGNKVSCKIMIDGKVVSQSTATGEAVNVECFQRQAQ</sequence>
<dbReference type="Gene3D" id="2.60.40.2880">
    <property type="entry name" value="MmpS1-5, C-terminal soluble domain"/>
    <property type="match status" value="1"/>
</dbReference>
<feature type="transmembrane region" description="Helical" evidence="2">
    <location>
        <begin position="176"/>
        <end position="197"/>
    </location>
</feature>
<feature type="compositionally biased region" description="Polar residues" evidence="1">
    <location>
        <begin position="48"/>
        <end position="58"/>
    </location>
</feature>
<keyword evidence="2" id="KW-0472">Membrane</keyword>
<gene>
    <name evidence="3" type="ORF">B5766_08085</name>
</gene>
<evidence type="ECO:0000313" key="3">
    <source>
        <dbReference type="EMBL" id="PDQ35072.1"/>
    </source>
</evidence>
<name>A0A2A6FQC0_9MICO</name>
<protein>
    <recommendedName>
        <fullName evidence="5">MmpS family membrane protein</fullName>
    </recommendedName>
</protein>
<accession>A0A2A6FQC0</accession>
<reference evidence="4" key="1">
    <citation type="submission" date="2017-03" db="EMBL/GenBank/DDBJ databases">
        <authorList>
            <person name="Lund M.B."/>
        </authorList>
    </citation>
    <scope>NUCLEOTIDE SEQUENCE [LARGE SCALE GENOMIC DNA]</scope>
</reference>
<proteinExistence type="predicted"/>
<evidence type="ECO:0000256" key="2">
    <source>
        <dbReference type="SAM" id="Phobius"/>
    </source>
</evidence>
<feature type="region of interest" description="Disordered" evidence="1">
    <location>
        <begin position="1"/>
        <end position="100"/>
    </location>
</feature>
<feature type="transmembrane region" description="Helical" evidence="2">
    <location>
        <begin position="105"/>
        <end position="127"/>
    </location>
</feature>
<dbReference type="EMBL" id="NAEP01000041">
    <property type="protein sequence ID" value="PDQ35072.1"/>
    <property type="molecule type" value="Genomic_DNA"/>
</dbReference>
<evidence type="ECO:0008006" key="5">
    <source>
        <dbReference type="Google" id="ProtNLM"/>
    </source>
</evidence>
<feature type="compositionally biased region" description="Basic residues" evidence="1">
    <location>
        <begin position="1"/>
        <end position="21"/>
    </location>
</feature>
<dbReference type="InterPro" id="IPR038468">
    <property type="entry name" value="MmpS_C"/>
</dbReference>
<feature type="compositionally biased region" description="Low complexity" evidence="1">
    <location>
        <begin position="31"/>
        <end position="47"/>
    </location>
</feature>
<evidence type="ECO:0000313" key="4">
    <source>
        <dbReference type="Proteomes" id="UP000219994"/>
    </source>
</evidence>
<keyword evidence="2" id="KW-1133">Transmembrane helix</keyword>
<feature type="compositionally biased region" description="Basic residues" evidence="1">
    <location>
        <begin position="67"/>
        <end position="92"/>
    </location>
</feature>
<comment type="caution">
    <text evidence="3">The sequence shown here is derived from an EMBL/GenBank/DDBJ whole genome shotgun (WGS) entry which is preliminary data.</text>
</comment>